<organism evidence="2 3">
    <name type="scientific">Methanoliparum thermophilum</name>
    <dbReference type="NCBI Taxonomy" id="2491083"/>
    <lineage>
        <taxon>Archaea</taxon>
        <taxon>Methanobacteriati</taxon>
        <taxon>Methanobacteriota</taxon>
        <taxon>Candidatus Methanoliparia</taxon>
        <taxon>Candidatus Methanoliparales</taxon>
        <taxon>Candidatus Methanoliparaceae</taxon>
        <taxon>Candidatus Methanoliparum</taxon>
    </lineage>
</organism>
<evidence type="ECO:0000313" key="2">
    <source>
        <dbReference type="EMBL" id="RZN65620.1"/>
    </source>
</evidence>
<gene>
    <name evidence="2" type="ORF">EF806_00065</name>
</gene>
<evidence type="ECO:0000313" key="3">
    <source>
        <dbReference type="Proteomes" id="UP000317158"/>
    </source>
</evidence>
<reference evidence="2 3" key="1">
    <citation type="journal article" date="2019" name="Nat. Microbiol.">
        <title>Wide diversity of methane and short-chain alkane metabolisms in uncultured archaea.</title>
        <authorList>
            <person name="Borrel G."/>
            <person name="Adam P.S."/>
            <person name="McKay L.J."/>
            <person name="Chen L.X."/>
            <person name="Sierra-Garcia I.N."/>
            <person name="Sieber C.M."/>
            <person name="Letourneur Q."/>
            <person name="Ghozlane A."/>
            <person name="Andersen G.L."/>
            <person name="Li W.J."/>
            <person name="Hallam S.J."/>
            <person name="Muyzer G."/>
            <person name="de Oliveira V.M."/>
            <person name="Inskeep W.P."/>
            <person name="Banfield J.F."/>
            <person name="Gribaldo S."/>
        </authorList>
    </citation>
    <scope>NUCLEOTIDE SEQUENCE [LARGE SCALE GENOMIC DNA]</scope>
    <source>
        <strain evidence="2">NM1a</strain>
    </source>
</reference>
<feature type="region of interest" description="Disordered" evidence="1">
    <location>
        <begin position="1"/>
        <end position="33"/>
    </location>
</feature>
<feature type="compositionally biased region" description="Basic and acidic residues" evidence="1">
    <location>
        <begin position="50"/>
        <end position="67"/>
    </location>
</feature>
<comment type="caution">
    <text evidence="2">The sequence shown here is derived from an EMBL/GenBank/DDBJ whole genome shotgun (WGS) entry which is preliminary data.</text>
</comment>
<proteinExistence type="predicted"/>
<evidence type="ECO:0000256" key="1">
    <source>
        <dbReference type="SAM" id="MobiDB-lite"/>
    </source>
</evidence>
<feature type="region of interest" description="Disordered" evidence="1">
    <location>
        <begin position="50"/>
        <end position="83"/>
    </location>
</feature>
<accession>A0A520KU63</accession>
<feature type="compositionally biased region" description="Basic and acidic residues" evidence="1">
    <location>
        <begin position="1"/>
        <end position="31"/>
    </location>
</feature>
<dbReference type="AlphaFoldDB" id="A0A520KU63"/>
<dbReference type="Proteomes" id="UP000317158">
    <property type="component" value="Unassembled WGS sequence"/>
</dbReference>
<protein>
    <submittedName>
        <fullName evidence="2">Uncharacterized protein</fullName>
    </submittedName>
</protein>
<name>A0A520KU63_METT2</name>
<sequence length="83" mass="9537">MLAEARKKDEEEDRLFGKGSRGDEMSKELKGRRNQLARLKECQERLAREKEEKLQAQSERIEKRQVEEGNCPSSPGGGECDRS</sequence>
<dbReference type="EMBL" id="RXIF01000001">
    <property type="protein sequence ID" value="RZN65620.1"/>
    <property type="molecule type" value="Genomic_DNA"/>
</dbReference>